<dbReference type="InterPro" id="IPR009078">
    <property type="entry name" value="Ferritin-like_SF"/>
</dbReference>
<gene>
    <name evidence="9" type="ordered locus">Amico_0400</name>
</gene>
<dbReference type="STRING" id="572547.Amico_0400"/>
<keyword evidence="10" id="KW-1185">Reference proteome</keyword>
<feature type="domain" description="Ferritin-like diiron" evidence="8">
    <location>
        <begin position="1"/>
        <end position="145"/>
    </location>
</feature>
<feature type="binding site" evidence="6">
    <location>
        <position position="53"/>
    </location>
    <ligand>
        <name>Fe cation</name>
        <dbReference type="ChEBI" id="CHEBI:24875"/>
        <label>1</label>
    </ligand>
</feature>
<dbReference type="PROSITE" id="PS50905">
    <property type="entry name" value="FERRITIN_LIKE"/>
    <property type="match status" value="1"/>
</dbReference>
<evidence type="ECO:0000256" key="6">
    <source>
        <dbReference type="PIRSR" id="PIRSR601519-1"/>
    </source>
</evidence>
<keyword evidence="4 9" id="KW-0560">Oxidoreductase</keyword>
<comment type="function">
    <text evidence="7">Iron-storage protein.</text>
</comment>
<evidence type="ECO:0000256" key="5">
    <source>
        <dbReference type="ARBA" id="ARBA00023004"/>
    </source>
</evidence>
<dbReference type="EMBL" id="CP001997">
    <property type="protein sequence ID" value="ADE56543.1"/>
    <property type="molecule type" value="Genomic_DNA"/>
</dbReference>
<proteinExistence type="inferred from homology"/>
<evidence type="ECO:0000256" key="1">
    <source>
        <dbReference type="ARBA" id="ARBA00006950"/>
    </source>
</evidence>
<comment type="subcellular location">
    <subcellularLocation>
        <location evidence="7">Cytoplasm</location>
    </subcellularLocation>
</comment>
<sequence>MISKKMQDAINDQINAELYSGYLYLAMAAYFEEQNLMGMANWMHVQAFEEQTHAMKFYHYVVERGGRVKLQAIAEPPFEWKSPMDVFKGALDHERYVTRRINDLVDLAIEERDHASQIFLQWYVTEQVEEEAHAEEIIHKLEFVSDSKHGLYMLDKELGARGQTPFSTESED</sequence>
<comment type="catalytic activity">
    <reaction evidence="7">
        <text>4 Fe(2+) + O2 + 6 H2O = 4 iron(III) oxide-hydroxide + 12 H(+)</text>
        <dbReference type="Rhea" id="RHEA:11972"/>
        <dbReference type="ChEBI" id="CHEBI:15377"/>
        <dbReference type="ChEBI" id="CHEBI:15378"/>
        <dbReference type="ChEBI" id="CHEBI:15379"/>
        <dbReference type="ChEBI" id="CHEBI:29033"/>
        <dbReference type="ChEBI" id="CHEBI:78619"/>
        <dbReference type="EC" id="1.16.3.2"/>
    </reaction>
</comment>
<dbReference type="RefSeq" id="WP_013047809.1">
    <property type="nucleotide sequence ID" value="NC_014011.1"/>
</dbReference>
<accession>D5EDB1</accession>
<keyword evidence="3 6" id="KW-0479">Metal-binding</keyword>
<dbReference type="GO" id="GO:0008198">
    <property type="term" value="F:ferrous iron binding"/>
    <property type="evidence" value="ECO:0007669"/>
    <property type="project" value="TreeGrafter"/>
</dbReference>
<evidence type="ECO:0000256" key="2">
    <source>
        <dbReference type="ARBA" id="ARBA00022434"/>
    </source>
</evidence>
<dbReference type="AlphaFoldDB" id="D5EDB1"/>
<comment type="similarity">
    <text evidence="1 7">Belongs to the ferritin family. Prokaryotic subfamily.</text>
</comment>
<dbReference type="HOGENOM" id="CLU_065681_1_2_0"/>
<dbReference type="InterPro" id="IPR041719">
    <property type="entry name" value="Ferritin_prok"/>
</dbReference>
<dbReference type="GO" id="GO:0005829">
    <property type="term" value="C:cytosol"/>
    <property type="evidence" value="ECO:0007669"/>
    <property type="project" value="TreeGrafter"/>
</dbReference>
<organism evidence="9 10">
    <name type="scientific">Aminobacterium colombiense (strain DSM 12261 / ALA-1)</name>
    <dbReference type="NCBI Taxonomy" id="572547"/>
    <lineage>
        <taxon>Bacteria</taxon>
        <taxon>Thermotogati</taxon>
        <taxon>Synergistota</taxon>
        <taxon>Synergistia</taxon>
        <taxon>Synergistales</taxon>
        <taxon>Aminobacteriaceae</taxon>
        <taxon>Aminobacterium</taxon>
    </lineage>
</organism>
<reference evidence="9 10" key="1">
    <citation type="journal article" date="2010" name="Stand. Genomic Sci.">
        <title>Complete genome sequence of Aminobacterium colombiense type strain (ALA-1).</title>
        <authorList>
            <person name="Chertkov O."/>
            <person name="Sikorski J."/>
            <person name="Brambilla E."/>
            <person name="Lapidus A."/>
            <person name="Copeland A."/>
            <person name="Glavina Del Rio T."/>
            <person name="Nolan M."/>
            <person name="Lucas S."/>
            <person name="Tice H."/>
            <person name="Cheng J.F."/>
            <person name="Han C."/>
            <person name="Detter J.C."/>
            <person name="Bruce D."/>
            <person name="Tapia R."/>
            <person name="Goodwin L."/>
            <person name="Pitluck S."/>
            <person name="Liolios K."/>
            <person name="Ivanova N."/>
            <person name="Mavromatis K."/>
            <person name="Ovchinnikova G."/>
            <person name="Pati A."/>
            <person name="Chen A."/>
            <person name="Palaniappan K."/>
            <person name="Land M."/>
            <person name="Hauser L."/>
            <person name="Chang Y.J."/>
            <person name="Jeffries C.D."/>
            <person name="Spring S."/>
            <person name="Rohde M."/>
            <person name="Goker M."/>
            <person name="Bristow J."/>
            <person name="Eisen J.A."/>
            <person name="Markowitz V."/>
            <person name="Hugenholtz P."/>
            <person name="Kyrpides N.C."/>
            <person name="Klenk H.P."/>
        </authorList>
    </citation>
    <scope>NUCLEOTIDE SEQUENCE [LARGE SCALE GENOMIC DNA]</scope>
    <source>
        <strain evidence="10">DSM 12261 / ALA-1</strain>
    </source>
</reference>
<evidence type="ECO:0000256" key="7">
    <source>
        <dbReference type="RuleBase" id="RU361145"/>
    </source>
</evidence>
<feature type="binding site" evidence="6">
    <location>
        <position position="94"/>
    </location>
    <ligand>
        <name>Fe cation</name>
        <dbReference type="ChEBI" id="CHEBI:24875"/>
        <label>1</label>
    </ligand>
</feature>
<dbReference type="Gene3D" id="1.20.1260.10">
    <property type="match status" value="1"/>
</dbReference>
<dbReference type="KEGG" id="aco:Amico_0400"/>
<evidence type="ECO:0000259" key="8">
    <source>
        <dbReference type="PROSITE" id="PS50905"/>
    </source>
</evidence>
<protein>
    <recommendedName>
        <fullName evidence="7">Ferritin</fullName>
        <ecNumber evidence="7">1.16.3.2</ecNumber>
    </recommendedName>
</protein>
<dbReference type="PANTHER" id="PTHR11431">
    <property type="entry name" value="FERRITIN"/>
    <property type="match status" value="1"/>
</dbReference>
<dbReference type="GO" id="GO:0008199">
    <property type="term" value="F:ferric iron binding"/>
    <property type="evidence" value="ECO:0007669"/>
    <property type="project" value="InterPro"/>
</dbReference>
<keyword evidence="7" id="KW-0963">Cytoplasm</keyword>
<feature type="binding site" evidence="6">
    <location>
        <position position="127"/>
    </location>
    <ligand>
        <name>Fe cation</name>
        <dbReference type="ChEBI" id="CHEBI:24875"/>
        <label>1</label>
    </ligand>
</feature>
<dbReference type="FunFam" id="1.20.1260.10:FF:000001">
    <property type="entry name" value="Non-heme ferritin"/>
    <property type="match status" value="1"/>
</dbReference>
<dbReference type="GO" id="GO:0006826">
    <property type="term" value="P:iron ion transport"/>
    <property type="evidence" value="ECO:0007669"/>
    <property type="project" value="InterPro"/>
</dbReference>
<dbReference type="eggNOG" id="COG1528">
    <property type="taxonomic scope" value="Bacteria"/>
</dbReference>
<dbReference type="InterPro" id="IPR012347">
    <property type="entry name" value="Ferritin-like"/>
</dbReference>
<dbReference type="EC" id="1.16.3.2" evidence="7"/>
<dbReference type="GO" id="GO:0042802">
    <property type="term" value="F:identical protein binding"/>
    <property type="evidence" value="ECO:0007669"/>
    <property type="project" value="UniProtKB-ARBA"/>
</dbReference>
<keyword evidence="5 6" id="KW-0408">Iron</keyword>
<dbReference type="SUPFAM" id="SSF47240">
    <property type="entry name" value="Ferritin-like"/>
    <property type="match status" value="1"/>
</dbReference>
<dbReference type="InterPro" id="IPR009040">
    <property type="entry name" value="Ferritin-like_diiron"/>
</dbReference>
<dbReference type="PANTHER" id="PTHR11431:SF127">
    <property type="entry name" value="BACTERIAL NON-HEME FERRITIN"/>
    <property type="match status" value="1"/>
</dbReference>
<feature type="binding site" evidence="6">
    <location>
        <position position="17"/>
    </location>
    <ligand>
        <name>Fe cation</name>
        <dbReference type="ChEBI" id="CHEBI:24875"/>
        <label>1</label>
    </ligand>
</feature>
<dbReference type="OrthoDB" id="9801481at2"/>
<evidence type="ECO:0000256" key="3">
    <source>
        <dbReference type="ARBA" id="ARBA00022723"/>
    </source>
</evidence>
<evidence type="ECO:0000313" key="9">
    <source>
        <dbReference type="EMBL" id="ADE56543.1"/>
    </source>
</evidence>
<keyword evidence="2 7" id="KW-0409">Iron storage</keyword>
<dbReference type="CDD" id="cd01055">
    <property type="entry name" value="Nonheme_Ferritin"/>
    <property type="match status" value="1"/>
</dbReference>
<feature type="binding site" evidence="6">
    <location>
        <position position="50"/>
    </location>
    <ligand>
        <name>Fe cation</name>
        <dbReference type="ChEBI" id="CHEBI:24875"/>
        <label>1</label>
    </ligand>
</feature>
<name>D5EDB1_AMICL</name>
<evidence type="ECO:0000313" key="10">
    <source>
        <dbReference type="Proteomes" id="UP000002366"/>
    </source>
</evidence>
<dbReference type="InterPro" id="IPR001519">
    <property type="entry name" value="Ferritin"/>
</dbReference>
<dbReference type="Pfam" id="PF00210">
    <property type="entry name" value="Ferritin"/>
    <property type="match status" value="1"/>
</dbReference>
<dbReference type="GO" id="GO:0004322">
    <property type="term" value="F:ferroxidase activity"/>
    <property type="evidence" value="ECO:0007669"/>
    <property type="project" value="TreeGrafter"/>
</dbReference>
<dbReference type="Proteomes" id="UP000002366">
    <property type="component" value="Chromosome"/>
</dbReference>
<dbReference type="GO" id="GO:0006879">
    <property type="term" value="P:intracellular iron ion homeostasis"/>
    <property type="evidence" value="ECO:0007669"/>
    <property type="project" value="UniProtKB-KW"/>
</dbReference>
<dbReference type="InterPro" id="IPR008331">
    <property type="entry name" value="Ferritin_DPS_dom"/>
</dbReference>
<evidence type="ECO:0000256" key="4">
    <source>
        <dbReference type="ARBA" id="ARBA00023002"/>
    </source>
</evidence>